<keyword evidence="2" id="KW-1185">Reference proteome</keyword>
<dbReference type="Proteomes" id="UP001148629">
    <property type="component" value="Unassembled WGS sequence"/>
</dbReference>
<accession>A0ACC1SCX9</accession>
<sequence>MAGNGRRRSHFSDLAPIALDGPFALDKAFQADTREAKVNLSIGVYRGEDGSPWMLSSVMKAKQRLKLETLPHEYLPLQGSKPFLDLSRKLVLGETLSNQVQLQDAARSIQTISGTGANSLVARFLGKYSQPSNVWLPDPTWDNHVRIWAHNAPDVTIRHYPYYDQSTRSFDFEGMMRAIRREAKANDVMLLHACAHNPTGIDPSRHQWKAIAELCDSKDLFVVFDLAYQGFASGSPDEDAWAVRHFVSQHPSLELAICQSFSKNLGLYGERAGALHFVVSRTYTAASACGDAVMGTVG</sequence>
<name>A0ACC1SCX9_9HYPO</name>
<evidence type="ECO:0000313" key="1">
    <source>
        <dbReference type="EMBL" id="KAJ3537005.1"/>
    </source>
</evidence>
<comment type="caution">
    <text evidence="1">The sequence shown here is derived from an EMBL/GenBank/DDBJ whole genome shotgun (WGS) entry which is preliminary data.</text>
</comment>
<dbReference type="EMBL" id="JANRMS010000604">
    <property type="protein sequence ID" value="KAJ3537005.1"/>
    <property type="molecule type" value="Genomic_DNA"/>
</dbReference>
<evidence type="ECO:0000313" key="2">
    <source>
        <dbReference type="Proteomes" id="UP001148629"/>
    </source>
</evidence>
<gene>
    <name evidence="1" type="ORF">NM208_g6483</name>
</gene>
<protein>
    <submittedName>
        <fullName evidence="1">Uncharacterized protein</fullName>
    </submittedName>
</protein>
<proteinExistence type="predicted"/>
<reference evidence="1" key="1">
    <citation type="submission" date="2022-08" db="EMBL/GenBank/DDBJ databases">
        <title>Genome Sequence of Fusarium decemcellulare.</title>
        <authorList>
            <person name="Buettner E."/>
        </authorList>
    </citation>
    <scope>NUCLEOTIDE SEQUENCE</scope>
    <source>
        <strain evidence="1">Babe19</strain>
    </source>
</reference>
<organism evidence="1 2">
    <name type="scientific">Fusarium decemcellulare</name>
    <dbReference type="NCBI Taxonomy" id="57161"/>
    <lineage>
        <taxon>Eukaryota</taxon>
        <taxon>Fungi</taxon>
        <taxon>Dikarya</taxon>
        <taxon>Ascomycota</taxon>
        <taxon>Pezizomycotina</taxon>
        <taxon>Sordariomycetes</taxon>
        <taxon>Hypocreomycetidae</taxon>
        <taxon>Hypocreales</taxon>
        <taxon>Nectriaceae</taxon>
        <taxon>Fusarium</taxon>
        <taxon>Fusarium decemcellulare species complex</taxon>
    </lineage>
</organism>